<organism evidence="2 3">
    <name type="scientific">Larkinella insperata</name>
    <dbReference type="NCBI Taxonomy" id="332158"/>
    <lineage>
        <taxon>Bacteria</taxon>
        <taxon>Pseudomonadati</taxon>
        <taxon>Bacteroidota</taxon>
        <taxon>Cytophagia</taxon>
        <taxon>Cytophagales</taxon>
        <taxon>Spirosomataceae</taxon>
        <taxon>Larkinella</taxon>
    </lineage>
</organism>
<comment type="caution">
    <text evidence="2">The sequence shown here is derived from an EMBL/GenBank/DDBJ whole genome shotgun (WGS) entry which is preliminary data.</text>
</comment>
<evidence type="ECO:0000313" key="2">
    <source>
        <dbReference type="EMBL" id="MFD1141790.1"/>
    </source>
</evidence>
<sequence length="122" mass="13955">MEIVIQKTELINFLVNQIPEAQQEFTSLSSQASDCTIAHKLAEVTTILLYQNRFRAVKHCLLAAEELLLHGGVAIKTFIGSVYIHRISVLIDRADNRAEMLEYLLPRDLRSEYNRQLKTCLP</sequence>
<keyword evidence="3" id="KW-1185">Reference proteome</keyword>
<dbReference type="RefSeq" id="WP_265992280.1">
    <property type="nucleotide sequence ID" value="NZ_CP110973.1"/>
</dbReference>
<dbReference type="Proteomes" id="UP001597116">
    <property type="component" value="Unassembled WGS sequence"/>
</dbReference>
<protein>
    <recommendedName>
        <fullName evidence="1">DUF7674 domain-containing protein</fullName>
    </recommendedName>
</protein>
<evidence type="ECO:0000259" key="1">
    <source>
        <dbReference type="Pfam" id="PF24722"/>
    </source>
</evidence>
<name>A0ABW3QEG1_9BACT</name>
<evidence type="ECO:0000313" key="3">
    <source>
        <dbReference type="Proteomes" id="UP001597116"/>
    </source>
</evidence>
<proteinExistence type="predicted"/>
<accession>A0ABW3QEG1</accession>
<dbReference type="EMBL" id="JBHTLP010000008">
    <property type="protein sequence ID" value="MFD1141790.1"/>
    <property type="molecule type" value="Genomic_DNA"/>
</dbReference>
<reference evidence="3" key="1">
    <citation type="journal article" date="2019" name="Int. J. Syst. Evol. Microbiol.">
        <title>The Global Catalogue of Microorganisms (GCM) 10K type strain sequencing project: providing services to taxonomists for standard genome sequencing and annotation.</title>
        <authorList>
            <consortium name="The Broad Institute Genomics Platform"/>
            <consortium name="The Broad Institute Genome Sequencing Center for Infectious Disease"/>
            <person name="Wu L."/>
            <person name="Ma J."/>
        </authorList>
    </citation>
    <scope>NUCLEOTIDE SEQUENCE [LARGE SCALE GENOMIC DNA]</scope>
    <source>
        <strain evidence="3">CCUG 55608</strain>
    </source>
</reference>
<dbReference type="InterPro" id="IPR056091">
    <property type="entry name" value="DUF7674"/>
</dbReference>
<dbReference type="Pfam" id="PF24722">
    <property type="entry name" value="DUF7674"/>
    <property type="match status" value="1"/>
</dbReference>
<feature type="domain" description="DUF7674" evidence="1">
    <location>
        <begin position="12"/>
        <end position="117"/>
    </location>
</feature>
<gene>
    <name evidence="2" type="ORF">ACFQ4C_11755</name>
</gene>